<comment type="caution">
    <text evidence="1">The sequence shown here is derived from an EMBL/GenBank/DDBJ whole genome shotgun (WGS) entry which is preliminary data.</text>
</comment>
<organism evidence="1 2">
    <name type="scientific">Rhodocollybia butyracea</name>
    <dbReference type="NCBI Taxonomy" id="206335"/>
    <lineage>
        <taxon>Eukaryota</taxon>
        <taxon>Fungi</taxon>
        <taxon>Dikarya</taxon>
        <taxon>Basidiomycota</taxon>
        <taxon>Agaricomycotina</taxon>
        <taxon>Agaricomycetes</taxon>
        <taxon>Agaricomycetidae</taxon>
        <taxon>Agaricales</taxon>
        <taxon>Marasmiineae</taxon>
        <taxon>Omphalotaceae</taxon>
        <taxon>Rhodocollybia</taxon>
    </lineage>
</organism>
<sequence length="194" mass="21757">MPPPRLDQVGNGEVFSAEMGFVYGQDSFAERKDRRAEKGCSVFVLQSFNNSSTHFRLDSRDLRMDSLGWAIPKSVNLVAGMPYSTTFINSSMLQSYCGWPYFSRRFYMPRPAQTSPDHNIGNGQILGLSGKSDNPSSTQILPAHVGTCQLRPVRVFTGPERLPGRKSDSRLGVYQTFVSSLYTFVSQRTFGFWS</sequence>
<gene>
    <name evidence="1" type="ORF">BDP27DRAFT_1361443</name>
</gene>
<proteinExistence type="predicted"/>
<keyword evidence="2" id="KW-1185">Reference proteome</keyword>
<evidence type="ECO:0000313" key="2">
    <source>
        <dbReference type="Proteomes" id="UP000772434"/>
    </source>
</evidence>
<dbReference type="AlphaFoldDB" id="A0A9P5Q1S3"/>
<dbReference type="EMBL" id="JADNRY010000028">
    <property type="protein sequence ID" value="KAF9072010.1"/>
    <property type="molecule type" value="Genomic_DNA"/>
</dbReference>
<protein>
    <submittedName>
        <fullName evidence="1">Uncharacterized protein</fullName>
    </submittedName>
</protein>
<dbReference type="Proteomes" id="UP000772434">
    <property type="component" value="Unassembled WGS sequence"/>
</dbReference>
<reference evidence="1" key="1">
    <citation type="submission" date="2020-11" db="EMBL/GenBank/DDBJ databases">
        <authorList>
            <consortium name="DOE Joint Genome Institute"/>
            <person name="Ahrendt S."/>
            <person name="Riley R."/>
            <person name="Andreopoulos W."/>
            <person name="Labutti K."/>
            <person name="Pangilinan J."/>
            <person name="Ruiz-Duenas F.J."/>
            <person name="Barrasa J.M."/>
            <person name="Sanchez-Garcia M."/>
            <person name="Camarero S."/>
            <person name="Miyauchi S."/>
            <person name="Serrano A."/>
            <person name="Linde D."/>
            <person name="Babiker R."/>
            <person name="Drula E."/>
            <person name="Ayuso-Fernandez I."/>
            <person name="Pacheco R."/>
            <person name="Padilla G."/>
            <person name="Ferreira P."/>
            <person name="Barriuso J."/>
            <person name="Kellner H."/>
            <person name="Castanera R."/>
            <person name="Alfaro M."/>
            <person name="Ramirez L."/>
            <person name="Pisabarro A.G."/>
            <person name="Kuo A."/>
            <person name="Tritt A."/>
            <person name="Lipzen A."/>
            <person name="He G."/>
            <person name="Yan M."/>
            <person name="Ng V."/>
            <person name="Cullen D."/>
            <person name="Martin F."/>
            <person name="Rosso M.-N."/>
            <person name="Henrissat B."/>
            <person name="Hibbett D."/>
            <person name="Martinez A.T."/>
            <person name="Grigoriev I.V."/>
        </authorList>
    </citation>
    <scope>NUCLEOTIDE SEQUENCE</scope>
    <source>
        <strain evidence="1">AH 40177</strain>
    </source>
</reference>
<accession>A0A9P5Q1S3</accession>
<name>A0A9P5Q1S3_9AGAR</name>
<evidence type="ECO:0000313" key="1">
    <source>
        <dbReference type="EMBL" id="KAF9072010.1"/>
    </source>
</evidence>